<keyword evidence="4" id="KW-1185">Reference proteome</keyword>
<dbReference type="EMBL" id="BAAAZO010000002">
    <property type="protein sequence ID" value="GAA3600634.1"/>
    <property type="molecule type" value="Genomic_DNA"/>
</dbReference>
<dbReference type="InterPro" id="IPR052698">
    <property type="entry name" value="MoCofactor_Util/Proc"/>
</dbReference>
<dbReference type="Proteomes" id="UP001501074">
    <property type="component" value="Unassembled WGS sequence"/>
</dbReference>
<dbReference type="RefSeq" id="WP_231486280.1">
    <property type="nucleotide sequence ID" value="NZ_BAAAZO010000002.1"/>
</dbReference>
<organism evidence="3 4">
    <name type="scientific">Kineosporia mesophila</name>
    <dbReference type="NCBI Taxonomy" id="566012"/>
    <lineage>
        <taxon>Bacteria</taxon>
        <taxon>Bacillati</taxon>
        <taxon>Actinomycetota</taxon>
        <taxon>Actinomycetes</taxon>
        <taxon>Kineosporiales</taxon>
        <taxon>Kineosporiaceae</taxon>
        <taxon>Kineosporia</taxon>
    </lineage>
</organism>
<evidence type="ECO:0000313" key="4">
    <source>
        <dbReference type="Proteomes" id="UP001501074"/>
    </source>
</evidence>
<dbReference type="SUPFAM" id="SSF51735">
    <property type="entry name" value="NAD(P)-binding Rossmann-fold domains"/>
    <property type="match status" value="1"/>
</dbReference>
<proteinExistence type="predicted"/>
<evidence type="ECO:0000259" key="2">
    <source>
        <dbReference type="Pfam" id="PF13478"/>
    </source>
</evidence>
<comment type="caution">
    <text evidence="3">The sequence shown here is derived from an EMBL/GenBank/DDBJ whole genome shotgun (WGS) entry which is preliminary data.</text>
</comment>
<reference evidence="4" key="1">
    <citation type="journal article" date="2019" name="Int. J. Syst. Evol. Microbiol.">
        <title>The Global Catalogue of Microorganisms (GCM) 10K type strain sequencing project: providing services to taxonomists for standard genome sequencing and annotation.</title>
        <authorList>
            <consortium name="The Broad Institute Genomics Platform"/>
            <consortium name="The Broad Institute Genome Sequencing Center for Infectious Disease"/>
            <person name="Wu L."/>
            <person name="Ma J."/>
        </authorList>
    </citation>
    <scope>NUCLEOTIDE SEQUENCE [LARGE SCALE GENOMIC DNA]</scope>
    <source>
        <strain evidence="4">JCM 16902</strain>
    </source>
</reference>
<dbReference type="PANTHER" id="PTHR30388:SF6">
    <property type="entry name" value="XANTHINE DEHYDROGENASE SUBUNIT A-RELATED"/>
    <property type="match status" value="1"/>
</dbReference>
<sequence length="261" mass="27498">MDWLKGIEALRSRNQAGVLVTVVAARGHTPREAGAKMVVGPRDLWGTVGGGNLEAVAVERARTGDLAGPELITLNLSDRAPYQHGMQCCGGEVTLLLEPLRAVPAVAVFGFGHVGLELARILARHDLELHLVDTRTDPFTPERLDALHDAVARVVVHQVALAPEHVLKDLPAGTHVLVMTHDHAEDLAICEHALRTPDLGSIGLIGSSAKASSFHRKLKDAGHPDGLSGIRCPVGLAGVGDKKPAAVALSIAAEMLTLVQP</sequence>
<dbReference type="InterPro" id="IPR036291">
    <property type="entry name" value="NAD(P)-bd_dom_sf"/>
</dbReference>
<dbReference type="InterPro" id="IPR003777">
    <property type="entry name" value="XdhC_CoxI"/>
</dbReference>
<feature type="domain" description="XdhC Rossmann" evidence="2">
    <location>
        <begin position="106"/>
        <end position="255"/>
    </location>
</feature>
<dbReference type="PANTHER" id="PTHR30388">
    <property type="entry name" value="ALDEHYDE OXIDOREDUCTASE MOLYBDENUM COFACTOR ASSEMBLY PROTEIN"/>
    <property type="match status" value="1"/>
</dbReference>
<name>A0ABP6Z7Y5_9ACTN</name>
<accession>A0ABP6Z7Y5</accession>
<protein>
    <submittedName>
        <fullName evidence="3">Xanthine dehydrogenase accessory protein XdhC</fullName>
    </submittedName>
</protein>
<dbReference type="NCBIfam" id="TIGR02964">
    <property type="entry name" value="xanthine_xdhC"/>
    <property type="match status" value="1"/>
</dbReference>
<dbReference type="Pfam" id="PF13478">
    <property type="entry name" value="XdhC_C"/>
    <property type="match status" value="1"/>
</dbReference>
<gene>
    <name evidence="3" type="primary">xdhC</name>
    <name evidence="3" type="ORF">GCM10022223_15340</name>
</gene>
<evidence type="ECO:0000313" key="3">
    <source>
        <dbReference type="EMBL" id="GAA3600634.1"/>
    </source>
</evidence>
<evidence type="ECO:0000259" key="1">
    <source>
        <dbReference type="Pfam" id="PF02625"/>
    </source>
</evidence>
<feature type="domain" description="XdhC- CoxI" evidence="1">
    <location>
        <begin position="11"/>
        <end position="63"/>
    </location>
</feature>
<dbReference type="Gene3D" id="3.40.50.720">
    <property type="entry name" value="NAD(P)-binding Rossmann-like Domain"/>
    <property type="match status" value="1"/>
</dbReference>
<dbReference type="Pfam" id="PF02625">
    <property type="entry name" value="XdhC_CoxI"/>
    <property type="match status" value="1"/>
</dbReference>
<dbReference type="InterPro" id="IPR027051">
    <property type="entry name" value="XdhC_Rossmann_dom"/>
</dbReference>
<dbReference type="InterPro" id="IPR014308">
    <property type="entry name" value="Xanthine_DH_XdhC"/>
</dbReference>